<name>A0ABT8CR90_9FLAO</name>
<dbReference type="RefSeq" id="WP_290363073.1">
    <property type="nucleotide sequence ID" value="NZ_JAUFQU010000001.1"/>
</dbReference>
<sequence length="181" mass="21172">MKAKTYHKNNFYRNTFCVFRQAEKDDLPALKADYKSKTGSEYYFTEKGVYRVSNHWGRAAGCRWRLNAIEYKQQQALIGYADWTAFFPNNEEQPLYFICQPSPDVFSFDHKHSALYDGKSVLRSAADTSKVLKQIHELQKNPSALKYLSSENPQQLISEIIYQLIYTNTSYAKIKRELLNK</sequence>
<gene>
    <name evidence="1" type="ORF">QW060_07760</name>
</gene>
<protein>
    <submittedName>
        <fullName evidence="1">Uncharacterized protein</fullName>
    </submittedName>
</protein>
<evidence type="ECO:0000313" key="2">
    <source>
        <dbReference type="Proteomes" id="UP001242368"/>
    </source>
</evidence>
<reference evidence="2" key="1">
    <citation type="journal article" date="2019" name="Int. J. Syst. Evol. Microbiol.">
        <title>The Global Catalogue of Microorganisms (GCM) 10K type strain sequencing project: providing services to taxonomists for standard genome sequencing and annotation.</title>
        <authorList>
            <consortium name="The Broad Institute Genomics Platform"/>
            <consortium name="The Broad Institute Genome Sequencing Center for Infectious Disease"/>
            <person name="Wu L."/>
            <person name="Ma J."/>
        </authorList>
    </citation>
    <scope>NUCLEOTIDE SEQUENCE [LARGE SCALE GENOMIC DNA]</scope>
    <source>
        <strain evidence="2">CECT 7184</strain>
    </source>
</reference>
<keyword evidence="2" id="KW-1185">Reference proteome</keyword>
<accession>A0ABT8CR90</accession>
<dbReference type="EMBL" id="JAUFQU010000001">
    <property type="protein sequence ID" value="MDN3707029.1"/>
    <property type="molecule type" value="Genomic_DNA"/>
</dbReference>
<organism evidence="1 2">
    <name type="scientific">Paenimyroides ceti</name>
    <dbReference type="NCBI Taxonomy" id="395087"/>
    <lineage>
        <taxon>Bacteria</taxon>
        <taxon>Pseudomonadati</taxon>
        <taxon>Bacteroidota</taxon>
        <taxon>Flavobacteriia</taxon>
        <taxon>Flavobacteriales</taxon>
        <taxon>Flavobacteriaceae</taxon>
        <taxon>Paenimyroides</taxon>
    </lineage>
</organism>
<comment type="caution">
    <text evidence="1">The sequence shown here is derived from an EMBL/GenBank/DDBJ whole genome shotgun (WGS) entry which is preliminary data.</text>
</comment>
<evidence type="ECO:0000313" key="1">
    <source>
        <dbReference type="EMBL" id="MDN3707029.1"/>
    </source>
</evidence>
<dbReference type="Proteomes" id="UP001242368">
    <property type="component" value="Unassembled WGS sequence"/>
</dbReference>
<proteinExistence type="predicted"/>